<dbReference type="SUPFAM" id="SSF56784">
    <property type="entry name" value="HAD-like"/>
    <property type="match status" value="1"/>
</dbReference>
<reference evidence="3 4" key="1">
    <citation type="journal article" date="2017" name="Mol. Biol. Evol.">
        <title>The 4-celled Tetrabaena socialis nuclear genome reveals the essential components for genetic control of cell number at the origin of multicellularity in the volvocine lineage.</title>
        <authorList>
            <person name="Featherston J."/>
            <person name="Arakaki Y."/>
            <person name="Hanschen E.R."/>
            <person name="Ferris P.J."/>
            <person name="Michod R.E."/>
            <person name="Olson B.J.S.C."/>
            <person name="Nozaki H."/>
            <person name="Durand P.M."/>
        </authorList>
    </citation>
    <scope>NUCLEOTIDE SEQUENCE [LARGE SCALE GENOMIC DNA]</scope>
    <source>
        <strain evidence="3 4">NIES-571</strain>
    </source>
</reference>
<dbReference type="OrthoDB" id="531008at2759"/>
<dbReference type="InterPro" id="IPR051518">
    <property type="entry name" value="Sucrose_Phosphatase"/>
</dbReference>
<dbReference type="EMBL" id="PGGS01000141">
    <property type="protein sequence ID" value="PNH08188.1"/>
    <property type="molecule type" value="Genomic_DNA"/>
</dbReference>
<dbReference type="GO" id="GO:0016787">
    <property type="term" value="F:hydrolase activity"/>
    <property type="evidence" value="ECO:0007669"/>
    <property type="project" value="UniProtKB-KW"/>
</dbReference>
<accession>A0A2J8A6P2</accession>
<keyword evidence="4" id="KW-1185">Reference proteome</keyword>
<evidence type="ECO:0000259" key="2">
    <source>
        <dbReference type="Pfam" id="PF05116"/>
    </source>
</evidence>
<dbReference type="PANTHER" id="PTHR46521">
    <property type="entry name" value="SUCROSE-PHOSPHATASE 2-RELATED"/>
    <property type="match status" value="1"/>
</dbReference>
<evidence type="ECO:0000313" key="3">
    <source>
        <dbReference type="EMBL" id="PNH08188.1"/>
    </source>
</evidence>
<proteinExistence type="predicted"/>
<name>A0A2J8A6P2_9CHLO</name>
<feature type="domain" description="Sucrose phosphatase-like" evidence="2">
    <location>
        <begin position="25"/>
        <end position="189"/>
    </location>
</feature>
<dbReference type="Pfam" id="PF05116">
    <property type="entry name" value="S6PP"/>
    <property type="match status" value="1"/>
</dbReference>
<sequence>MYGDELRYRARANRARTVARSRVARDACYKALAEVGKDSMHFRPKDEQNDYKVTCGVSDEATAAVVDRVNGELAAAGVSANVITSGHGGWKYLDIVPLRAGKLEALNHVRRHFGFSVASTVACGDSGNDILMLSGENLAIVVGNAQPDLRRWAAQRQGEEPALPNGKHRLLMASRKEALGILEGLEHFGFK</sequence>
<dbReference type="AlphaFoldDB" id="A0A2J8A6P2"/>
<dbReference type="Proteomes" id="UP000236333">
    <property type="component" value="Unassembled WGS sequence"/>
</dbReference>
<dbReference type="PANTHER" id="PTHR46521:SF4">
    <property type="entry name" value="SUCROSE-PHOSPHATASE 2-RELATED"/>
    <property type="match status" value="1"/>
</dbReference>
<evidence type="ECO:0000313" key="4">
    <source>
        <dbReference type="Proteomes" id="UP000236333"/>
    </source>
</evidence>
<dbReference type="InterPro" id="IPR036412">
    <property type="entry name" value="HAD-like_sf"/>
</dbReference>
<organism evidence="3 4">
    <name type="scientific">Tetrabaena socialis</name>
    <dbReference type="NCBI Taxonomy" id="47790"/>
    <lineage>
        <taxon>Eukaryota</taxon>
        <taxon>Viridiplantae</taxon>
        <taxon>Chlorophyta</taxon>
        <taxon>core chlorophytes</taxon>
        <taxon>Chlorophyceae</taxon>
        <taxon>CS clade</taxon>
        <taxon>Chlamydomonadales</taxon>
        <taxon>Tetrabaenaceae</taxon>
        <taxon>Tetrabaena</taxon>
    </lineage>
</organism>
<protein>
    <submittedName>
        <fullName evidence="3">Putative sucrose-phosphatase 1</fullName>
    </submittedName>
</protein>
<comment type="caution">
    <text evidence="3">The sequence shown here is derived from an EMBL/GenBank/DDBJ whole genome shotgun (WGS) entry which is preliminary data.</text>
</comment>
<keyword evidence="1" id="KW-0378">Hydrolase</keyword>
<dbReference type="Gene3D" id="3.40.50.1000">
    <property type="entry name" value="HAD superfamily/HAD-like"/>
    <property type="match status" value="1"/>
</dbReference>
<evidence type="ECO:0000256" key="1">
    <source>
        <dbReference type="ARBA" id="ARBA00022801"/>
    </source>
</evidence>
<gene>
    <name evidence="3" type="ORF">TSOC_005274</name>
</gene>
<dbReference type="InterPro" id="IPR006380">
    <property type="entry name" value="SPP-like_dom"/>
</dbReference>
<dbReference type="InterPro" id="IPR023214">
    <property type="entry name" value="HAD_sf"/>
</dbReference>